<dbReference type="GO" id="GO:0005829">
    <property type="term" value="C:cytosol"/>
    <property type="evidence" value="ECO:0007669"/>
    <property type="project" value="TreeGrafter"/>
</dbReference>
<dbReference type="EC" id="2.6.1.42" evidence="7"/>
<dbReference type="SUPFAM" id="SSF56752">
    <property type="entry name" value="D-aminoacid aminotransferase-like PLP-dependent enzymes"/>
    <property type="match status" value="1"/>
</dbReference>
<dbReference type="InterPro" id="IPR050571">
    <property type="entry name" value="Class-IV_PLP-Dep_Aminotrnsfr"/>
</dbReference>
<comment type="catalytic activity">
    <reaction evidence="12">
        <text>L-isoleucine + 2-oxoglutarate = (S)-3-methyl-2-oxopentanoate + L-glutamate</text>
        <dbReference type="Rhea" id="RHEA:24801"/>
        <dbReference type="ChEBI" id="CHEBI:16810"/>
        <dbReference type="ChEBI" id="CHEBI:29985"/>
        <dbReference type="ChEBI" id="CHEBI:35146"/>
        <dbReference type="ChEBI" id="CHEBI:58045"/>
        <dbReference type="EC" id="2.6.1.42"/>
    </reaction>
</comment>
<dbReference type="Pfam" id="PF01063">
    <property type="entry name" value="Aminotran_4"/>
    <property type="match status" value="1"/>
</dbReference>
<dbReference type="GO" id="GO:0009082">
    <property type="term" value="P:branched-chain amino acid biosynthetic process"/>
    <property type="evidence" value="ECO:0007669"/>
    <property type="project" value="UniProtKB-KW"/>
</dbReference>
<keyword evidence="9 15" id="KW-0663">Pyridoxal phosphate</keyword>
<dbReference type="Gene3D" id="3.20.10.10">
    <property type="entry name" value="D-amino Acid Aminotransferase, subunit A, domain 2"/>
    <property type="match status" value="1"/>
</dbReference>
<dbReference type="EMBL" id="LT670817">
    <property type="protein sequence ID" value="SHH80337.1"/>
    <property type="molecule type" value="Genomic_DNA"/>
</dbReference>
<evidence type="ECO:0000256" key="6">
    <source>
        <dbReference type="ARBA" id="ARBA00009320"/>
    </source>
</evidence>
<dbReference type="Gene3D" id="3.30.470.10">
    <property type="match status" value="1"/>
</dbReference>
<comment type="cofactor">
    <cofactor evidence="1 15">
        <name>pyridoxal 5'-phosphate</name>
        <dbReference type="ChEBI" id="CHEBI:597326"/>
    </cofactor>
</comment>
<name>A0A1M5VYQ0_9BRAD</name>
<dbReference type="GO" id="GO:0004084">
    <property type="term" value="F:branched-chain-amino-acid transaminase activity"/>
    <property type="evidence" value="ECO:0007669"/>
    <property type="project" value="UniProtKB-EC"/>
</dbReference>
<dbReference type="InterPro" id="IPR043131">
    <property type="entry name" value="BCAT-like_N"/>
</dbReference>
<evidence type="ECO:0000256" key="11">
    <source>
        <dbReference type="ARBA" id="ARBA00048212"/>
    </source>
</evidence>
<accession>A0A1M5VYQ0</accession>
<sequence length="307" mass="33634">MAAMAQIIKPVSFSQTWTFFEGDWHEGNVPIMGPRTHAAWLGSIVFDGARAFEGVAPDLDRHCARINQSAVNFKLKPVVETETWLGLAREGIARFEANAELYIRPMYWAQNGSGGGVLFDPETTNWCLSIYVAPMPPASGSAITLSPFRRPTMENAPVDCKAACLYPNNSRALMEAQARGFNNCLMLDMLGNVAEFGNSNVFMAKNGVVYTPAPNGTFLNGITRQRVIDLLRGDGATVVETTLSYADFLGADEIFSSGNFAKVAPVVRIDDRSLQPGPFYSHARKLYWDFAHAREGFSKPPRAAALV</sequence>
<dbReference type="InterPro" id="IPR001544">
    <property type="entry name" value="Aminotrans_IV"/>
</dbReference>
<dbReference type="InterPro" id="IPR018300">
    <property type="entry name" value="Aminotrans_IV_CS"/>
</dbReference>
<evidence type="ECO:0000313" key="16">
    <source>
        <dbReference type="EMBL" id="SHH80337.1"/>
    </source>
</evidence>
<comment type="pathway">
    <text evidence="3">Amino-acid biosynthesis; L-isoleucine biosynthesis; L-isoleucine from 2-oxobutanoate: step 4/4.</text>
</comment>
<dbReference type="PROSITE" id="PS00770">
    <property type="entry name" value="AA_TRANSFER_CLASS_4"/>
    <property type="match status" value="1"/>
</dbReference>
<keyword evidence="10" id="KW-0100">Branched-chain amino acid biosynthesis</keyword>
<gene>
    <name evidence="16" type="ORF">SAMN05443248_6251</name>
</gene>
<evidence type="ECO:0000256" key="10">
    <source>
        <dbReference type="ARBA" id="ARBA00023304"/>
    </source>
</evidence>
<comment type="pathway">
    <text evidence="4">Amino-acid biosynthesis; L-valine biosynthesis; L-valine from pyruvate: step 4/4.</text>
</comment>
<organism evidence="16 17">
    <name type="scientific">Bradyrhizobium erythrophlei</name>
    <dbReference type="NCBI Taxonomy" id="1437360"/>
    <lineage>
        <taxon>Bacteria</taxon>
        <taxon>Pseudomonadati</taxon>
        <taxon>Pseudomonadota</taxon>
        <taxon>Alphaproteobacteria</taxon>
        <taxon>Hyphomicrobiales</taxon>
        <taxon>Nitrobacteraceae</taxon>
        <taxon>Bradyrhizobium</taxon>
    </lineage>
</organism>
<evidence type="ECO:0000256" key="12">
    <source>
        <dbReference type="ARBA" id="ARBA00048798"/>
    </source>
</evidence>
<evidence type="ECO:0000256" key="3">
    <source>
        <dbReference type="ARBA" id="ARBA00004824"/>
    </source>
</evidence>
<evidence type="ECO:0000256" key="1">
    <source>
        <dbReference type="ARBA" id="ARBA00001933"/>
    </source>
</evidence>
<dbReference type="PANTHER" id="PTHR42743">
    <property type="entry name" value="AMINO-ACID AMINOTRANSFERASE"/>
    <property type="match status" value="1"/>
</dbReference>
<keyword evidence="16" id="KW-0032">Aminotransferase</keyword>
<dbReference type="AlphaFoldDB" id="A0A1M5VYQ0"/>
<evidence type="ECO:0000256" key="4">
    <source>
        <dbReference type="ARBA" id="ARBA00004931"/>
    </source>
</evidence>
<keyword evidence="10" id="KW-0028">Amino-acid biosynthesis</keyword>
<reference evidence="16 17" key="1">
    <citation type="submission" date="2016-11" db="EMBL/GenBank/DDBJ databases">
        <authorList>
            <person name="Jaros S."/>
            <person name="Januszkiewicz K."/>
            <person name="Wedrychowicz H."/>
        </authorList>
    </citation>
    <scope>NUCLEOTIDE SEQUENCE [LARGE SCALE GENOMIC DNA]</scope>
    <source>
        <strain evidence="16 17">GAS138</strain>
    </source>
</reference>
<dbReference type="Proteomes" id="UP000189796">
    <property type="component" value="Chromosome I"/>
</dbReference>
<evidence type="ECO:0000256" key="7">
    <source>
        <dbReference type="ARBA" id="ARBA00013053"/>
    </source>
</evidence>
<keyword evidence="16" id="KW-0808">Transferase</keyword>
<evidence type="ECO:0000256" key="13">
    <source>
        <dbReference type="ARBA" id="ARBA00049229"/>
    </source>
</evidence>
<dbReference type="NCBIfam" id="NF009896">
    <property type="entry name" value="PRK13356.1"/>
    <property type="match status" value="1"/>
</dbReference>
<comment type="similarity">
    <text evidence="6 14">Belongs to the class-IV pyridoxal-phosphate-dependent aminotransferase family.</text>
</comment>
<comment type="catalytic activity">
    <reaction evidence="13">
        <text>L-leucine + 2-oxoglutarate = 4-methyl-2-oxopentanoate + L-glutamate</text>
        <dbReference type="Rhea" id="RHEA:18321"/>
        <dbReference type="ChEBI" id="CHEBI:16810"/>
        <dbReference type="ChEBI" id="CHEBI:17865"/>
        <dbReference type="ChEBI" id="CHEBI:29985"/>
        <dbReference type="ChEBI" id="CHEBI:57427"/>
        <dbReference type="EC" id="2.6.1.42"/>
    </reaction>
</comment>
<evidence type="ECO:0000256" key="5">
    <source>
        <dbReference type="ARBA" id="ARBA00005072"/>
    </source>
</evidence>
<protein>
    <recommendedName>
        <fullName evidence="8">Probable branched-chain-amino-acid aminotransferase</fullName>
        <ecNumber evidence="7">2.6.1.42</ecNumber>
    </recommendedName>
</protein>
<comment type="pathway">
    <text evidence="5">Amino-acid biosynthesis; L-leucine biosynthesis; L-leucine from 3-methyl-2-oxobutanoate: step 4/4.</text>
</comment>
<comment type="catalytic activity">
    <reaction evidence="11">
        <text>L-valine + 2-oxoglutarate = 3-methyl-2-oxobutanoate + L-glutamate</text>
        <dbReference type="Rhea" id="RHEA:24813"/>
        <dbReference type="ChEBI" id="CHEBI:11851"/>
        <dbReference type="ChEBI" id="CHEBI:16810"/>
        <dbReference type="ChEBI" id="CHEBI:29985"/>
        <dbReference type="ChEBI" id="CHEBI:57762"/>
        <dbReference type="EC" id="2.6.1.42"/>
    </reaction>
</comment>
<dbReference type="InterPro" id="IPR043132">
    <property type="entry name" value="BCAT-like_C"/>
</dbReference>
<evidence type="ECO:0000256" key="14">
    <source>
        <dbReference type="RuleBase" id="RU004106"/>
    </source>
</evidence>
<proteinExistence type="inferred from homology"/>
<dbReference type="InterPro" id="IPR036038">
    <property type="entry name" value="Aminotransferase-like"/>
</dbReference>
<comment type="function">
    <text evidence="2">Acts on leucine, isoleucine and valine.</text>
</comment>
<evidence type="ECO:0000256" key="9">
    <source>
        <dbReference type="ARBA" id="ARBA00022898"/>
    </source>
</evidence>
<evidence type="ECO:0000256" key="15">
    <source>
        <dbReference type="RuleBase" id="RU004516"/>
    </source>
</evidence>
<evidence type="ECO:0000256" key="8">
    <source>
        <dbReference type="ARBA" id="ARBA00014472"/>
    </source>
</evidence>
<dbReference type="PANTHER" id="PTHR42743:SF11">
    <property type="entry name" value="AMINODEOXYCHORISMATE LYASE"/>
    <property type="match status" value="1"/>
</dbReference>
<evidence type="ECO:0000256" key="2">
    <source>
        <dbReference type="ARBA" id="ARBA00003109"/>
    </source>
</evidence>
<evidence type="ECO:0000313" key="17">
    <source>
        <dbReference type="Proteomes" id="UP000189796"/>
    </source>
</evidence>